<dbReference type="Proteomes" id="UP000276953">
    <property type="component" value="Unassembled WGS sequence"/>
</dbReference>
<organism evidence="1 2">
    <name type="scientific">Chryseobacterium arthrosphaerae</name>
    <dbReference type="NCBI Taxonomy" id="651561"/>
    <lineage>
        <taxon>Bacteria</taxon>
        <taxon>Pseudomonadati</taxon>
        <taxon>Bacteroidota</taxon>
        <taxon>Flavobacteriia</taxon>
        <taxon>Flavobacteriales</taxon>
        <taxon>Weeksellaceae</taxon>
        <taxon>Chryseobacterium group</taxon>
        <taxon>Chryseobacterium</taxon>
    </lineage>
</organism>
<proteinExistence type="predicted"/>
<gene>
    <name evidence="1" type="ORF">EJ377_15700</name>
</gene>
<evidence type="ECO:0000313" key="1">
    <source>
        <dbReference type="EMBL" id="RTZ46020.1"/>
    </source>
</evidence>
<reference evidence="1 2" key="1">
    <citation type="submission" date="2018-12" db="EMBL/GenBank/DDBJ databases">
        <title>Draft Genome Sequence of Chryseobacterium arthrosphaerae strain ED882-96 Isolated from the Blood of a Patient with Liver Cirrhosis in Taiwan.</title>
        <authorList>
            <person name="Lin J.-N."/>
            <person name="Lai C.-H."/>
            <person name="Yang C.-H."/>
            <person name="Huang Y.-H."/>
        </authorList>
    </citation>
    <scope>NUCLEOTIDE SEQUENCE [LARGE SCALE GENOMIC DNA]</scope>
    <source>
        <strain evidence="1 2">ED882-96</strain>
    </source>
</reference>
<comment type="caution">
    <text evidence="1">The sequence shown here is derived from an EMBL/GenBank/DDBJ whole genome shotgun (WGS) entry which is preliminary data.</text>
</comment>
<dbReference type="AlphaFoldDB" id="A0A3S0Q3X8"/>
<sequence length="87" mass="10271">MNTEADNDAWDYIADEYYHCLSSDMSMRYSYHNRQWFESPCKAYLFKPGISMVQTALESTIGILNRCGNSSMILISWKKSFRNFRPH</sequence>
<dbReference type="EMBL" id="RYFC01000003">
    <property type="protein sequence ID" value="RTZ46020.1"/>
    <property type="molecule type" value="Genomic_DNA"/>
</dbReference>
<name>A0A3S0Q3X8_9FLAO</name>
<accession>A0A3S0Q3X8</accession>
<evidence type="ECO:0000313" key="2">
    <source>
        <dbReference type="Proteomes" id="UP000276953"/>
    </source>
</evidence>
<protein>
    <submittedName>
        <fullName evidence="1">Uncharacterized protein</fullName>
    </submittedName>
</protein>